<dbReference type="AlphaFoldDB" id="A0A091V4Y7"/>
<reference evidence="2 3" key="1">
    <citation type="submission" date="2014-04" db="EMBL/GenBank/DDBJ databases">
        <title>Genome evolution of avian class.</title>
        <authorList>
            <person name="Zhang G."/>
            <person name="Li C."/>
        </authorList>
    </citation>
    <scope>NUCLEOTIDE SEQUENCE [LARGE SCALE GENOMIC DNA]</scope>
    <source>
        <strain evidence="2">BGI_N306</strain>
    </source>
</reference>
<evidence type="ECO:0000313" key="2">
    <source>
        <dbReference type="EMBL" id="KFQ98098.1"/>
    </source>
</evidence>
<evidence type="ECO:0000256" key="1">
    <source>
        <dbReference type="SAM" id="MobiDB-lite"/>
    </source>
</evidence>
<feature type="non-terminal residue" evidence="2">
    <location>
        <position position="1"/>
    </location>
</feature>
<dbReference type="PhylomeDB" id="A0A091V4Y7"/>
<dbReference type="EMBL" id="KK733672">
    <property type="protein sequence ID" value="KFQ98098.1"/>
    <property type="molecule type" value="Genomic_DNA"/>
</dbReference>
<sequence length="59" mass="6494">LLSQTPLQTRDHGTAAGVTEDQSSDVVPDQAALAYDFPNVKPHQHLCGHQTVPQRFLKE</sequence>
<evidence type="ECO:0000313" key="3">
    <source>
        <dbReference type="Proteomes" id="UP000053605"/>
    </source>
</evidence>
<dbReference type="Proteomes" id="UP000053605">
    <property type="component" value="Unassembled WGS sequence"/>
</dbReference>
<proteinExistence type="predicted"/>
<protein>
    <submittedName>
        <fullName evidence="2">Uncharacterized protein</fullName>
    </submittedName>
</protein>
<keyword evidence="3" id="KW-1185">Reference proteome</keyword>
<feature type="non-terminal residue" evidence="2">
    <location>
        <position position="59"/>
    </location>
</feature>
<gene>
    <name evidence="2" type="ORF">N306_01950</name>
</gene>
<accession>A0A091V4Y7</accession>
<feature type="region of interest" description="Disordered" evidence="1">
    <location>
        <begin position="1"/>
        <end position="25"/>
    </location>
</feature>
<organism evidence="2 3">
    <name type="scientific">Opisthocomus hoazin</name>
    <name type="common">Hoatzin</name>
    <name type="synonym">Phasianus hoazin</name>
    <dbReference type="NCBI Taxonomy" id="30419"/>
    <lineage>
        <taxon>Eukaryota</taxon>
        <taxon>Metazoa</taxon>
        <taxon>Chordata</taxon>
        <taxon>Craniata</taxon>
        <taxon>Vertebrata</taxon>
        <taxon>Euteleostomi</taxon>
        <taxon>Archelosauria</taxon>
        <taxon>Archosauria</taxon>
        <taxon>Dinosauria</taxon>
        <taxon>Saurischia</taxon>
        <taxon>Theropoda</taxon>
        <taxon>Coelurosauria</taxon>
        <taxon>Aves</taxon>
        <taxon>Neognathae</taxon>
        <taxon>Neoaves</taxon>
        <taxon>Opisthocomiformes</taxon>
        <taxon>Opisthocomidae</taxon>
        <taxon>Opisthocomus</taxon>
    </lineage>
</organism>
<name>A0A091V4Y7_OPIHO</name>